<dbReference type="EMBL" id="ML996250">
    <property type="protein sequence ID" value="KAF2729285.1"/>
    <property type="molecule type" value="Genomic_DNA"/>
</dbReference>
<protein>
    <submittedName>
        <fullName evidence="1">Uncharacterized protein</fullName>
    </submittedName>
</protein>
<dbReference type="GO" id="GO:0006396">
    <property type="term" value="P:RNA processing"/>
    <property type="evidence" value="ECO:0007669"/>
    <property type="project" value="InterPro"/>
</dbReference>
<dbReference type="SUPFAM" id="SSF69065">
    <property type="entry name" value="RNase III domain-like"/>
    <property type="match status" value="1"/>
</dbReference>
<reference evidence="1" key="1">
    <citation type="journal article" date="2020" name="Stud. Mycol.">
        <title>101 Dothideomycetes genomes: a test case for predicting lifestyles and emergence of pathogens.</title>
        <authorList>
            <person name="Haridas S."/>
            <person name="Albert R."/>
            <person name="Binder M."/>
            <person name="Bloem J."/>
            <person name="Labutti K."/>
            <person name="Salamov A."/>
            <person name="Andreopoulos B."/>
            <person name="Baker S."/>
            <person name="Barry K."/>
            <person name="Bills G."/>
            <person name="Bluhm B."/>
            <person name="Cannon C."/>
            <person name="Castanera R."/>
            <person name="Culley D."/>
            <person name="Daum C."/>
            <person name="Ezra D."/>
            <person name="Gonzalez J."/>
            <person name="Henrissat B."/>
            <person name="Kuo A."/>
            <person name="Liang C."/>
            <person name="Lipzen A."/>
            <person name="Lutzoni F."/>
            <person name="Magnuson J."/>
            <person name="Mondo S."/>
            <person name="Nolan M."/>
            <person name="Ohm R."/>
            <person name="Pangilinan J."/>
            <person name="Park H.-J."/>
            <person name="Ramirez L."/>
            <person name="Alfaro M."/>
            <person name="Sun H."/>
            <person name="Tritt A."/>
            <person name="Yoshinaga Y."/>
            <person name="Zwiers L.-H."/>
            <person name="Turgeon B."/>
            <person name="Goodwin S."/>
            <person name="Spatafora J."/>
            <person name="Crous P."/>
            <person name="Grigoriev I."/>
        </authorList>
    </citation>
    <scope>NUCLEOTIDE SEQUENCE</scope>
    <source>
        <strain evidence="1">CBS 125425</strain>
    </source>
</reference>
<dbReference type="GO" id="GO:0004525">
    <property type="term" value="F:ribonuclease III activity"/>
    <property type="evidence" value="ECO:0007669"/>
    <property type="project" value="InterPro"/>
</dbReference>
<keyword evidence="2" id="KW-1185">Reference proteome</keyword>
<sequence>MATRNRIVQAYQAKLLANQAKQANPAEQAEQVNTMMPTDRIALCESKLAYKFNDALLCLQAINNTGADIQHQDQKVGSNQTLQLQGEIAIRAWFGKHWYEKKTSAPQDFFRRLEDILAPDKLGEKAVATLDMNCPIVDANAEKVGKATMEKTLKALCGAVKKDGGEGALDGVMQHLGFGEYRV</sequence>
<gene>
    <name evidence="1" type="ORF">EJ04DRAFT_527933</name>
</gene>
<comment type="caution">
    <text evidence="1">The sequence shown here is derived from an EMBL/GenBank/DDBJ whole genome shotgun (WGS) entry which is preliminary data.</text>
</comment>
<name>A0A9P4UYJ6_9PLEO</name>
<dbReference type="AlphaFoldDB" id="A0A9P4UYJ6"/>
<dbReference type="Gene3D" id="1.10.1520.10">
    <property type="entry name" value="Ribonuclease III domain"/>
    <property type="match status" value="1"/>
</dbReference>
<organism evidence="1 2">
    <name type="scientific">Polyplosphaeria fusca</name>
    <dbReference type="NCBI Taxonomy" id="682080"/>
    <lineage>
        <taxon>Eukaryota</taxon>
        <taxon>Fungi</taxon>
        <taxon>Dikarya</taxon>
        <taxon>Ascomycota</taxon>
        <taxon>Pezizomycotina</taxon>
        <taxon>Dothideomycetes</taxon>
        <taxon>Pleosporomycetidae</taxon>
        <taxon>Pleosporales</taxon>
        <taxon>Tetraplosphaeriaceae</taxon>
        <taxon>Polyplosphaeria</taxon>
    </lineage>
</organism>
<evidence type="ECO:0000313" key="2">
    <source>
        <dbReference type="Proteomes" id="UP000799444"/>
    </source>
</evidence>
<dbReference type="OrthoDB" id="67027at2759"/>
<dbReference type="Proteomes" id="UP000799444">
    <property type="component" value="Unassembled WGS sequence"/>
</dbReference>
<proteinExistence type="predicted"/>
<accession>A0A9P4UYJ6</accession>
<dbReference type="InterPro" id="IPR036389">
    <property type="entry name" value="RNase_III_sf"/>
</dbReference>
<evidence type="ECO:0000313" key="1">
    <source>
        <dbReference type="EMBL" id="KAF2729285.1"/>
    </source>
</evidence>